<comment type="catalytic activity">
    <reaction evidence="1 5">
        <text>[protein]-peptidylproline (omega=180) = [protein]-peptidylproline (omega=0)</text>
        <dbReference type="Rhea" id="RHEA:16237"/>
        <dbReference type="Rhea" id="RHEA-COMP:10747"/>
        <dbReference type="Rhea" id="RHEA-COMP:10748"/>
        <dbReference type="ChEBI" id="CHEBI:83833"/>
        <dbReference type="ChEBI" id="CHEBI:83834"/>
        <dbReference type="EC" id="5.2.1.8"/>
    </reaction>
</comment>
<dbReference type="GO" id="GO:0003755">
    <property type="term" value="F:peptidyl-prolyl cis-trans isomerase activity"/>
    <property type="evidence" value="ECO:0007669"/>
    <property type="project" value="UniProtKB-KW"/>
</dbReference>
<reference evidence="8" key="1">
    <citation type="submission" date="2021-01" db="EMBL/GenBank/DDBJ databases">
        <authorList>
            <person name="Corre E."/>
            <person name="Pelletier E."/>
            <person name="Niang G."/>
            <person name="Scheremetjew M."/>
            <person name="Finn R."/>
            <person name="Kale V."/>
            <person name="Holt S."/>
            <person name="Cochrane G."/>
            <person name="Meng A."/>
            <person name="Brown T."/>
            <person name="Cohen L."/>
        </authorList>
    </citation>
    <scope>NUCLEOTIDE SEQUENCE</scope>
    <source>
        <strain evidence="8">CCMP3107</strain>
    </source>
</reference>
<evidence type="ECO:0000259" key="7">
    <source>
        <dbReference type="PROSITE" id="PS50059"/>
    </source>
</evidence>
<evidence type="ECO:0000256" key="3">
    <source>
        <dbReference type="ARBA" id="ARBA00023110"/>
    </source>
</evidence>
<evidence type="ECO:0000256" key="1">
    <source>
        <dbReference type="ARBA" id="ARBA00000971"/>
    </source>
</evidence>
<evidence type="ECO:0000256" key="4">
    <source>
        <dbReference type="ARBA" id="ARBA00023235"/>
    </source>
</evidence>
<organism evidence="8">
    <name type="scientific">Heterosigma akashiwo</name>
    <name type="common">Chromophytic alga</name>
    <name type="synonym">Heterosigma carterae</name>
    <dbReference type="NCBI Taxonomy" id="2829"/>
    <lineage>
        <taxon>Eukaryota</taxon>
        <taxon>Sar</taxon>
        <taxon>Stramenopiles</taxon>
        <taxon>Ochrophyta</taxon>
        <taxon>Raphidophyceae</taxon>
        <taxon>Chattonellales</taxon>
        <taxon>Chattonellaceae</taxon>
        <taxon>Heterosigma</taxon>
    </lineage>
</organism>
<keyword evidence="6" id="KW-0732">Signal</keyword>
<dbReference type="AlphaFoldDB" id="A0A6S9M8W0"/>
<name>A0A6S9M8W0_HETAK</name>
<protein>
    <recommendedName>
        <fullName evidence="2 5">peptidylprolyl isomerase</fullName>
        <ecNumber evidence="2 5">5.2.1.8</ecNumber>
    </recommendedName>
</protein>
<keyword evidence="3 5" id="KW-0697">Rotamase</keyword>
<accession>A0A6S9M8W0</accession>
<dbReference type="EC" id="5.2.1.8" evidence="2 5"/>
<evidence type="ECO:0000256" key="6">
    <source>
        <dbReference type="SAM" id="SignalP"/>
    </source>
</evidence>
<sequence length="190" mass="20196">MMKFLTALLFAFSLGLAAGFQTTRSSVMMTNGLNSELSAKATRRIFLSTAASSVAVAPLVAAAKQKPEIETTPGGVKFIFIKQGSGPNPRKGDICLVDYTGYLPDNTVFDSSDAPGRKPLAFKLGARQVIPGWEEVLPYMSVGAEVQAVVPAKLAYGSKGVCLDSGECLIKPDTDLKFDIKLKRVAIPPP</sequence>
<dbReference type="PROSITE" id="PS50059">
    <property type="entry name" value="FKBP_PPIASE"/>
    <property type="match status" value="1"/>
</dbReference>
<evidence type="ECO:0000256" key="2">
    <source>
        <dbReference type="ARBA" id="ARBA00013194"/>
    </source>
</evidence>
<dbReference type="Gene3D" id="3.10.50.40">
    <property type="match status" value="1"/>
</dbReference>
<keyword evidence="4 5" id="KW-0413">Isomerase</keyword>
<feature type="signal peptide" evidence="6">
    <location>
        <begin position="1"/>
        <end position="19"/>
    </location>
</feature>
<feature type="domain" description="PPIase FKBP-type" evidence="7">
    <location>
        <begin position="92"/>
        <end position="186"/>
    </location>
</feature>
<dbReference type="SUPFAM" id="SSF54534">
    <property type="entry name" value="FKBP-like"/>
    <property type="match status" value="1"/>
</dbReference>
<gene>
    <name evidence="8" type="ORF">HAKA00212_LOCUS2995</name>
</gene>
<dbReference type="Pfam" id="PF00254">
    <property type="entry name" value="FKBP_C"/>
    <property type="match status" value="1"/>
</dbReference>
<proteinExistence type="predicted"/>
<dbReference type="InterPro" id="IPR046357">
    <property type="entry name" value="PPIase_dom_sf"/>
</dbReference>
<dbReference type="EMBL" id="HBIU01007679">
    <property type="protein sequence ID" value="CAE0624328.1"/>
    <property type="molecule type" value="Transcribed_RNA"/>
</dbReference>
<dbReference type="InterPro" id="IPR001179">
    <property type="entry name" value="PPIase_FKBP_dom"/>
</dbReference>
<feature type="chain" id="PRO_5030159626" description="peptidylprolyl isomerase" evidence="6">
    <location>
        <begin position="20"/>
        <end position="190"/>
    </location>
</feature>
<evidence type="ECO:0000256" key="5">
    <source>
        <dbReference type="PROSITE-ProRule" id="PRU00277"/>
    </source>
</evidence>
<dbReference type="PANTHER" id="PTHR43811">
    <property type="entry name" value="FKBP-TYPE PEPTIDYL-PROLYL CIS-TRANS ISOMERASE FKPA"/>
    <property type="match status" value="1"/>
</dbReference>
<dbReference type="PANTHER" id="PTHR43811:SF19">
    <property type="entry name" value="39 KDA FK506-BINDING NUCLEAR PROTEIN"/>
    <property type="match status" value="1"/>
</dbReference>
<evidence type="ECO:0000313" key="8">
    <source>
        <dbReference type="EMBL" id="CAE0624328.1"/>
    </source>
</evidence>